<dbReference type="Proteomes" id="UP000797356">
    <property type="component" value="Chromosome 5"/>
</dbReference>
<proteinExistence type="predicted"/>
<dbReference type="InterPro" id="IPR012442">
    <property type="entry name" value="DUF1645_plant"/>
</dbReference>
<dbReference type="OrthoDB" id="666789at2759"/>
<evidence type="ECO:0000313" key="2">
    <source>
        <dbReference type="Proteomes" id="UP000797356"/>
    </source>
</evidence>
<comment type="caution">
    <text evidence="1">The sequence shown here is derived from an EMBL/GenBank/DDBJ whole genome shotgun (WGS) entry which is preliminary data.</text>
</comment>
<reference evidence="1" key="2">
    <citation type="submission" date="2019-07" db="EMBL/GenBank/DDBJ databases">
        <authorList>
            <person name="Yang Y."/>
            <person name="Bocs S."/>
            <person name="Baudouin L."/>
        </authorList>
    </citation>
    <scope>NUCLEOTIDE SEQUENCE</scope>
    <source>
        <tissue evidence="1">Spear leaf of Hainan Tall coconut</tissue>
    </source>
</reference>
<sequence>MEISGGFIRDPPPLGICHSVSDSQGPSCECWIRFSSRFLVFAARDPEAKPSSTAEEIFFNGRILPSYPVFDRNLLLSPAAETERSSSSAASLEVEAAVGEYCVWSRQSAEQCKKSASTGSTTRRWLLRDLMAGRSHSDGKEKFVFIGVGGDE</sequence>
<reference evidence="1" key="1">
    <citation type="journal article" date="2017" name="Gigascience">
        <title>The genome draft of coconut (Cocos nucifera).</title>
        <authorList>
            <person name="Xiao Y."/>
            <person name="Xu P."/>
            <person name="Fan H."/>
            <person name="Baudouin L."/>
            <person name="Xia W."/>
            <person name="Bocs S."/>
            <person name="Xu J."/>
            <person name="Li Q."/>
            <person name="Guo A."/>
            <person name="Zhou L."/>
            <person name="Li J."/>
            <person name="Wu Y."/>
            <person name="Ma Z."/>
            <person name="Armero A."/>
            <person name="Issali A.E."/>
            <person name="Liu N."/>
            <person name="Peng M."/>
            <person name="Yang Y."/>
        </authorList>
    </citation>
    <scope>NUCLEOTIDE SEQUENCE</scope>
    <source>
        <tissue evidence="1">Spear leaf of Hainan Tall coconut</tissue>
    </source>
</reference>
<dbReference type="AlphaFoldDB" id="A0A8K0IA69"/>
<name>A0A8K0IA69_COCNU</name>
<dbReference type="PANTHER" id="PTHR33095">
    <property type="entry name" value="OS07G0619500 PROTEIN"/>
    <property type="match status" value="1"/>
</dbReference>
<protein>
    <submittedName>
        <fullName evidence="1">Uncharacterized protein</fullName>
    </submittedName>
</protein>
<dbReference type="PANTHER" id="PTHR33095:SF111">
    <property type="entry name" value="OS02G0134200 PROTEIN"/>
    <property type="match status" value="1"/>
</dbReference>
<dbReference type="EMBL" id="CM017876">
    <property type="protein sequence ID" value="KAG1342864.1"/>
    <property type="molecule type" value="Genomic_DNA"/>
</dbReference>
<dbReference type="Pfam" id="PF07816">
    <property type="entry name" value="DUF1645"/>
    <property type="match status" value="1"/>
</dbReference>
<keyword evidence="2" id="KW-1185">Reference proteome</keyword>
<evidence type="ECO:0000313" key="1">
    <source>
        <dbReference type="EMBL" id="KAG1342864.1"/>
    </source>
</evidence>
<organism evidence="1 2">
    <name type="scientific">Cocos nucifera</name>
    <name type="common">Coconut palm</name>
    <dbReference type="NCBI Taxonomy" id="13894"/>
    <lineage>
        <taxon>Eukaryota</taxon>
        <taxon>Viridiplantae</taxon>
        <taxon>Streptophyta</taxon>
        <taxon>Embryophyta</taxon>
        <taxon>Tracheophyta</taxon>
        <taxon>Spermatophyta</taxon>
        <taxon>Magnoliopsida</taxon>
        <taxon>Liliopsida</taxon>
        <taxon>Arecaceae</taxon>
        <taxon>Arecoideae</taxon>
        <taxon>Cocoseae</taxon>
        <taxon>Attaleinae</taxon>
        <taxon>Cocos</taxon>
    </lineage>
</organism>
<accession>A0A8K0IA69</accession>
<gene>
    <name evidence="1" type="ORF">COCNU_05G010930</name>
</gene>